<evidence type="ECO:0000313" key="1">
    <source>
        <dbReference type="EMBL" id="KAK4788151.1"/>
    </source>
</evidence>
<dbReference type="AlphaFoldDB" id="A0AAN7M0J4"/>
<keyword evidence="2" id="KW-1185">Reference proteome</keyword>
<name>A0AAN7M0J4_TRANT</name>
<evidence type="ECO:0000313" key="2">
    <source>
        <dbReference type="Proteomes" id="UP001346149"/>
    </source>
</evidence>
<gene>
    <name evidence="1" type="ORF">SAY86_019470</name>
</gene>
<organism evidence="1 2">
    <name type="scientific">Trapa natans</name>
    <name type="common">Water chestnut</name>
    <dbReference type="NCBI Taxonomy" id="22666"/>
    <lineage>
        <taxon>Eukaryota</taxon>
        <taxon>Viridiplantae</taxon>
        <taxon>Streptophyta</taxon>
        <taxon>Embryophyta</taxon>
        <taxon>Tracheophyta</taxon>
        <taxon>Spermatophyta</taxon>
        <taxon>Magnoliopsida</taxon>
        <taxon>eudicotyledons</taxon>
        <taxon>Gunneridae</taxon>
        <taxon>Pentapetalae</taxon>
        <taxon>rosids</taxon>
        <taxon>malvids</taxon>
        <taxon>Myrtales</taxon>
        <taxon>Lythraceae</taxon>
        <taxon>Trapa</taxon>
    </lineage>
</organism>
<reference evidence="1 2" key="1">
    <citation type="journal article" date="2023" name="Hortic Res">
        <title>Pangenome of water caltrop reveals structural variations and asymmetric subgenome divergence after allopolyploidization.</title>
        <authorList>
            <person name="Zhang X."/>
            <person name="Chen Y."/>
            <person name="Wang L."/>
            <person name="Yuan Y."/>
            <person name="Fang M."/>
            <person name="Shi L."/>
            <person name="Lu R."/>
            <person name="Comes H.P."/>
            <person name="Ma Y."/>
            <person name="Chen Y."/>
            <person name="Huang G."/>
            <person name="Zhou Y."/>
            <person name="Zheng Z."/>
            <person name="Qiu Y."/>
        </authorList>
    </citation>
    <scope>NUCLEOTIDE SEQUENCE [LARGE SCALE GENOMIC DNA]</scope>
    <source>
        <strain evidence="1">F231</strain>
    </source>
</reference>
<accession>A0AAN7M0J4</accession>
<proteinExistence type="predicted"/>
<sequence>MVVGLLPIQVPLRPFKFAGHLRPEGRLLVGGISCEMEEGRDLLGAHVWERSHAILAVAMGPGRKPMDLGPWRTDLRSDGRVLAALARAGSWIPGLKCSFLDKRIIVTNPLHSLTSQVILVRPRRVLSLLL</sequence>
<dbReference type="Proteomes" id="UP001346149">
    <property type="component" value="Unassembled WGS sequence"/>
</dbReference>
<comment type="caution">
    <text evidence="1">The sequence shown here is derived from an EMBL/GenBank/DDBJ whole genome shotgun (WGS) entry which is preliminary data.</text>
</comment>
<protein>
    <submittedName>
        <fullName evidence="1">Uncharacterized protein</fullName>
    </submittedName>
</protein>
<dbReference type="EMBL" id="JAXQNO010000011">
    <property type="protein sequence ID" value="KAK4788151.1"/>
    <property type="molecule type" value="Genomic_DNA"/>
</dbReference>